<evidence type="ECO:0000313" key="3">
    <source>
        <dbReference type="EMBL" id="PVG83148.1"/>
    </source>
</evidence>
<gene>
    <name evidence="3" type="ORF">DDE18_07455</name>
</gene>
<dbReference type="CDD" id="cd07344">
    <property type="entry name" value="M48_yhfN_like"/>
    <property type="match status" value="1"/>
</dbReference>
<organism evidence="3 4">
    <name type="scientific">Nocardioides gansuensis</name>
    <dbReference type="NCBI Taxonomy" id="2138300"/>
    <lineage>
        <taxon>Bacteria</taxon>
        <taxon>Bacillati</taxon>
        <taxon>Actinomycetota</taxon>
        <taxon>Actinomycetes</taxon>
        <taxon>Propionibacteriales</taxon>
        <taxon>Nocardioidaceae</taxon>
        <taxon>Nocardioides</taxon>
    </lineage>
</organism>
<sequence>MAEVTGTPEVEVRRSKRRRRTVSAYRDGERIVVLIPASMSKRDEARWVTDMVARVQRSERRRRPSDDQLMARARALNDTYFGGLARPASVRWVANQTSRWGSCTPGDRSIRLSERLQGMPSWVVDYVLVHELAHLLEAGHDDKFWAWVDRYPRAERAKGYLIGWSAASRADGAPEEDPDAVADADVHVD</sequence>
<evidence type="ECO:0000313" key="4">
    <source>
        <dbReference type="Proteomes" id="UP000246018"/>
    </source>
</evidence>
<feature type="compositionally biased region" description="Acidic residues" evidence="1">
    <location>
        <begin position="173"/>
        <end position="182"/>
    </location>
</feature>
<feature type="domain" description="YgjP-like metallopeptidase" evidence="2">
    <location>
        <begin position="92"/>
        <end position="157"/>
    </location>
</feature>
<accession>A0A2T8FBQ4</accession>
<name>A0A2T8FBQ4_9ACTN</name>
<dbReference type="InterPro" id="IPR053136">
    <property type="entry name" value="UTP_pyrophosphatase-like"/>
</dbReference>
<dbReference type="Proteomes" id="UP000246018">
    <property type="component" value="Unassembled WGS sequence"/>
</dbReference>
<dbReference type="InterPro" id="IPR002725">
    <property type="entry name" value="YgjP-like_metallopeptidase"/>
</dbReference>
<dbReference type="PANTHER" id="PTHR30399:SF1">
    <property type="entry name" value="UTP PYROPHOSPHATASE"/>
    <property type="match status" value="1"/>
</dbReference>
<evidence type="ECO:0000259" key="2">
    <source>
        <dbReference type="Pfam" id="PF01863"/>
    </source>
</evidence>
<dbReference type="AlphaFoldDB" id="A0A2T8FBQ4"/>
<keyword evidence="3" id="KW-0378">Hydrolase</keyword>
<dbReference type="EMBL" id="QDGZ01000003">
    <property type="protein sequence ID" value="PVG83148.1"/>
    <property type="molecule type" value="Genomic_DNA"/>
</dbReference>
<proteinExistence type="predicted"/>
<dbReference type="Pfam" id="PF01863">
    <property type="entry name" value="YgjP-like"/>
    <property type="match status" value="1"/>
</dbReference>
<dbReference type="RefSeq" id="WP_116571628.1">
    <property type="nucleotide sequence ID" value="NZ_QDGZ01000003.1"/>
</dbReference>
<comment type="caution">
    <text evidence="3">The sequence shown here is derived from an EMBL/GenBank/DDBJ whole genome shotgun (WGS) entry which is preliminary data.</text>
</comment>
<evidence type="ECO:0000256" key="1">
    <source>
        <dbReference type="SAM" id="MobiDB-lite"/>
    </source>
</evidence>
<dbReference type="OrthoDB" id="9811177at2"/>
<dbReference type="GO" id="GO:0016787">
    <property type="term" value="F:hydrolase activity"/>
    <property type="evidence" value="ECO:0007669"/>
    <property type="project" value="UniProtKB-KW"/>
</dbReference>
<protein>
    <submittedName>
        <fullName evidence="3">Metal-dependent hydrolase</fullName>
    </submittedName>
</protein>
<dbReference type="PANTHER" id="PTHR30399">
    <property type="entry name" value="UNCHARACTERIZED PROTEIN YGJP"/>
    <property type="match status" value="1"/>
</dbReference>
<dbReference type="Gene3D" id="3.30.2010.10">
    <property type="entry name" value="Metalloproteases ('zincins'), catalytic domain"/>
    <property type="match status" value="1"/>
</dbReference>
<reference evidence="3 4" key="1">
    <citation type="submission" date="2018-04" db="EMBL/GenBank/DDBJ databases">
        <title>Genome of Nocardioides gansuensis WSJ-1.</title>
        <authorList>
            <person name="Wu S."/>
            <person name="Wang G."/>
        </authorList>
    </citation>
    <scope>NUCLEOTIDE SEQUENCE [LARGE SCALE GENOMIC DNA]</scope>
    <source>
        <strain evidence="3 4">WSJ-1</strain>
    </source>
</reference>
<feature type="region of interest" description="Disordered" evidence="1">
    <location>
        <begin position="169"/>
        <end position="189"/>
    </location>
</feature>
<keyword evidence="4" id="KW-1185">Reference proteome</keyword>